<dbReference type="EMBL" id="MK072268">
    <property type="protein sequence ID" value="AYV81309.1"/>
    <property type="molecule type" value="Genomic_DNA"/>
</dbReference>
<name>A0A3G5A773_9VIRU</name>
<protein>
    <submittedName>
        <fullName evidence="1">Uncharacterized protein</fullName>
    </submittedName>
</protein>
<reference evidence="1" key="1">
    <citation type="submission" date="2018-10" db="EMBL/GenBank/DDBJ databases">
        <title>Hidden diversity of soil giant viruses.</title>
        <authorList>
            <person name="Schulz F."/>
            <person name="Alteio L."/>
            <person name="Goudeau D."/>
            <person name="Ryan E.M."/>
            <person name="Malmstrom R.R."/>
            <person name="Blanchard J."/>
            <person name="Woyke T."/>
        </authorList>
    </citation>
    <scope>NUCLEOTIDE SEQUENCE</scope>
    <source>
        <strain evidence="1">HAV1</strain>
    </source>
</reference>
<evidence type="ECO:0000313" key="1">
    <source>
        <dbReference type="EMBL" id="AYV81309.1"/>
    </source>
</evidence>
<proteinExistence type="predicted"/>
<accession>A0A3G5A773</accession>
<sequence>MQSFCCDVENCVKKPNFACMECDPIRILCFEHDTELHDDGDIKHTRDPIISKCSFKSCLLPITAFCKTQHRRGLCDSHNKLVHPEEHKCKITGTKLIPCPTCSIPCALCNDTTCELKKESISYICDECKPCNECNSFGTRLIPGTTFPSGETCYSCNGTKIRRCRKCGDKRELILKPLCPCVQDYAINGCETCGVYKHVSAWQARANLRIKVSAPCHIPT</sequence>
<gene>
    <name evidence="1" type="ORF">Harvfovirus26_17</name>
</gene>
<organism evidence="1">
    <name type="scientific">Harvfovirus sp</name>
    <dbReference type="NCBI Taxonomy" id="2487768"/>
    <lineage>
        <taxon>Viruses</taxon>
        <taxon>Varidnaviria</taxon>
        <taxon>Bamfordvirae</taxon>
        <taxon>Nucleocytoviricota</taxon>
        <taxon>Megaviricetes</taxon>
        <taxon>Imitervirales</taxon>
        <taxon>Mimiviridae</taxon>
        <taxon>Klosneuvirinae</taxon>
    </lineage>
</organism>